<comment type="caution">
    <text evidence="2">The sequence shown here is derived from an EMBL/GenBank/DDBJ whole genome shotgun (WGS) entry which is preliminary data.</text>
</comment>
<keyword evidence="3" id="KW-1185">Reference proteome</keyword>
<reference evidence="3" key="1">
    <citation type="journal article" date="2019" name="Int. J. Syst. Evol. Microbiol.">
        <title>The Global Catalogue of Microorganisms (GCM) 10K type strain sequencing project: providing services to taxonomists for standard genome sequencing and annotation.</title>
        <authorList>
            <consortium name="The Broad Institute Genomics Platform"/>
            <consortium name="The Broad Institute Genome Sequencing Center for Infectious Disease"/>
            <person name="Wu L."/>
            <person name="Ma J."/>
        </authorList>
    </citation>
    <scope>NUCLEOTIDE SEQUENCE [LARGE SCALE GENOMIC DNA]</scope>
    <source>
        <strain evidence="3">JCM 11136</strain>
    </source>
</reference>
<evidence type="ECO:0000313" key="3">
    <source>
        <dbReference type="Proteomes" id="UP001501578"/>
    </source>
</evidence>
<evidence type="ECO:0000313" key="2">
    <source>
        <dbReference type="EMBL" id="GAA0948413.1"/>
    </source>
</evidence>
<dbReference type="EMBL" id="BAAAHQ010000042">
    <property type="protein sequence ID" value="GAA0948413.1"/>
    <property type="molecule type" value="Genomic_DNA"/>
</dbReference>
<evidence type="ECO:0000256" key="1">
    <source>
        <dbReference type="SAM" id="Phobius"/>
    </source>
</evidence>
<evidence type="ECO:0008006" key="4">
    <source>
        <dbReference type="Google" id="ProtNLM"/>
    </source>
</evidence>
<keyword evidence="1" id="KW-0812">Transmembrane</keyword>
<organism evidence="2 3">
    <name type="scientific">Nonomuraea longicatena</name>
    <dbReference type="NCBI Taxonomy" id="83682"/>
    <lineage>
        <taxon>Bacteria</taxon>
        <taxon>Bacillati</taxon>
        <taxon>Actinomycetota</taxon>
        <taxon>Actinomycetes</taxon>
        <taxon>Streptosporangiales</taxon>
        <taxon>Streptosporangiaceae</taxon>
        <taxon>Nonomuraea</taxon>
    </lineage>
</organism>
<gene>
    <name evidence="2" type="ORF">GCM10009560_65760</name>
</gene>
<keyword evidence="1" id="KW-0472">Membrane</keyword>
<name>A0ABP4BGR5_9ACTN</name>
<dbReference type="Proteomes" id="UP001501578">
    <property type="component" value="Unassembled WGS sequence"/>
</dbReference>
<feature type="transmembrane region" description="Helical" evidence="1">
    <location>
        <begin position="120"/>
        <end position="138"/>
    </location>
</feature>
<accession>A0ABP4BGR5</accession>
<proteinExistence type="predicted"/>
<keyword evidence="1" id="KW-1133">Transmembrane helix</keyword>
<protein>
    <recommendedName>
        <fullName evidence="4">DUF3592 domain-containing protein</fullName>
    </recommendedName>
</protein>
<sequence length="149" mass="15910">MGVVSRPQARRRSSPLFFAIVALVAVLLLFLSVPGIGPAVRAARADGAPGVFTARTLACVYHGLHEECTWTGEFRADAGGRRQVSLYGSDRNSMRAGQEIRAVDVGRPSRVYGPGGSNEWIFTALLLAAGLALLGHALRRLTGRRRSPG</sequence>